<dbReference type="Proteomes" id="UP000275846">
    <property type="component" value="Unassembled WGS sequence"/>
</dbReference>
<gene>
    <name evidence="4" type="ORF">SSLN_LOCUS2643</name>
</gene>
<dbReference type="PROSITE" id="PS50157">
    <property type="entry name" value="ZINC_FINGER_C2H2_2"/>
    <property type="match status" value="1"/>
</dbReference>
<evidence type="ECO:0000313" key="4">
    <source>
        <dbReference type="EMBL" id="VDL89028.1"/>
    </source>
</evidence>
<dbReference type="GO" id="GO:0008270">
    <property type="term" value="F:zinc ion binding"/>
    <property type="evidence" value="ECO:0007669"/>
    <property type="project" value="UniProtKB-KW"/>
</dbReference>
<keyword evidence="1" id="KW-0863">Zinc-finger</keyword>
<feature type="region of interest" description="Disordered" evidence="2">
    <location>
        <begin position="144"/>
        <end position="164"/>
    </location>
</feature>
<feature type="domain" description="C2H2-type" evidence="3">
    <location>
        <begin position="62"/>
        <end position="89"/>
    </location>
</feature>
<proteinExistence type="predicted"/>
<evidence type="ECO:0000256" key="2">
    <source>
        <dbReference type="SAM" id="MobiDB-lite"/>
    </source>
</evidence>
<dbReference type="OrthoDB" id="8117402at2759"/>
<evidence type="ECO:0000313" key="5">
    <source>
        <dbReference type="Proteomes" id="UP000275846"/>
    </source>
</evidence>
<reference evidence="6" key="1">
    <citation type="submission" date="2016-06" db="UniProtKB">
        <authorList>
            <consortium name="WormBaseParasite"/>
        </authorList>
    </citation>
    <scope>IDENTIFICATION</scope>
</reference>
<dbReference type="WBParaSite" id="SSLN_0000273001-mRNA-1">
    <property type="protein sequence ID" value="SSLN_0000273001-mRNA-1"/>
    <property type="gene ID" value="SSLN_0000273001"/>
</dbReference>
<protein>
    <submittedName>
        <fullName evidence="6">C2H2-type domain-containing protein</fullName>
    </submittedName>
</protein>
<dbReference type="AlphaFoldDB" id="A0A183SEJ5"/>
<dbReference type="PROSITE" id="PS00028">
    <property type="entry name" value="ZINC_FINGER_C2H2_1"/>
    <property type="match status" value="1"/>
</dbReference>
<keyword evidence="5" id="KW-1185">Reference proteome</keyword>
<dbReference type="InterPro" id="IPR013087">
    <property type="entry name" value="Znf_C2H2_type"/>
</dbReference>
<evidence type="ECO:0000313" key="6">
    <source>
        <dbReference type="WBParaSite" id="SSLN_0000273001-mRNA-1"/>
    </source>
</evidence>
<reference evidence="4 5" key="2">
    <citation type="submission" date="2018-11" db="EMBL/GenBank/DDBJ databases">
        <authorList>
            <consortium name="Pathogen Informatics"/>
        </authorList>
    </citation>
    <scope>NUCLEOTIDE SEQUENCE [LARGE SCALE GENOMIC DNA]</scope>
    <source>
        <strain evidence="4 5">NST_G2</strain>
    </source>
</reference>
<evidence type="ECO:0000256" key="1">
    <source>
        <dbReference type="PROSITE-ProRule" id="PRU00042"/>
    </source>
</evidence>
<accession>A0A183SEJ5</accession>
<dbReference type="EMBL" id="UYSU01032303">
    <property type="protein sequence ID" value="VDL89028.1"/>
    <property type="molecule type" value="Genomic_DNA"/>
</dbReference>
<sequence>MHPRSRRWHLLEYVLVRRRNRQDVLITKAMRDADGWTAHRLVNSQMKLRLQPRGRPQASTDFSCPHCARNLNSRIGLVGHLRIHHTEAGEQVPGAPTYSRRARLHCSHSSRTFTHGRGQLRHMRLHENLRLGAAAMASECITETSSTLPDGATKDTDARQTMHQTPTRLLFRKHLRVLKKDLRHPPSVDVPG</sequence>
<keyword evidence="1" id="KW-0479">Metal-binding</keyword>
<name>A0A183SEJ5_SCHSO</name>
<organism evidence="6">
    <name type="scientific">Schistocephalus solidus</name>
    <name type="common">Tapeworm</name>
    <dbReference type="NCBI Taxonomy" id="70667"/>
    <lineage>
        <taxon>Eukaryota</taxon>
        <taxon>Metazoa</taxon>
        <taxon>Spiralia</taxon>
        <taxon>Lophotrochozoa</taxon>
        <taxon>Platyhelminthes</taxon>
        <taxon>Cestoda</taxon>
        <taxon>Eucestoda</taxon>
        <taxon>Diphyllobothriidea</taxon>
        <taxon>Diphyllobothriidae</taxon>
        <taxon>Schistocephalus</taxon>
    </lineage>
</organism>
<dbReference type="Gene3D" id="3.30.160.60">
    <property type="entry name" value="Classic Zinc Finger"/>
    <property type="match status" value="1"/>
</dbReference>
<keyword evidence="1" id="KW-0862">Zinc</keyword>
<evidence type="ECO:0000259" key="3">
    <source>
        <dbReference type="PROSITE" id="PS50157"/>
    </source>
</evidence>